<accession>A0A286JZV2</accession>
<keyword evidence="2" id="KW-0614">Plasmid</keyword>
<organism evidence="2">
    <name type="scientific">Pseudomonas syringae pv. actinidiae</name>
    <dbReference type="NCBI Taxonomy" id="103796"/>
    <lineage>
        <taxon>Bacteria</taxon>
        <taxon>Pseudomonadati</taxon>
        <taxon>Pseudomonadota</taxon>
        <taxon>Gammaproteobacteria</taxon>
        <taxon>Pseudomonadales</taxon>
        <taxon>Pseudomonadaceae</taxon>
        <taxon>Pseudomonas</taxon>
        <taxon>Pseudomonas syringae</taxon>
    </lineage>
</organism>
<evidence type="ECO:0000256" key="1">
    <source>
        <dbReference type="SAM" id="SignalP"/>
    </source>
</evidence>
<feature type="chain" id="PRO_5012222548" description="DUF2790 domain-containing protein" evidence="1">
    <location>
        <begin position="30"/>
        <end position="124"/>
    </location>
</feature>
<evidence type="ECO:0000313" key="2">
    <source>
        <dbReference type="EMBL" id="AMW88326.1"/>
    </source>
</evidence>
<dbReference type="InterPro" id="IPR021245">
    <property type="entry name" value="DUF2790"/>
</dbReference>
<geneLocation type="plasmid" evidence="2">
    <name>pMG2_SR198</name>
</geneLocation>
<dbReference type="EMBL" id="KU950310">
    <property type="protein sequence ID" value="AMW88326.1"/>
    <property type="molecule type" value="Genomic_DNA"/>
</dbReference>
<evidence type="ECO:0008006" key="3">
    <source>
        <dbReference type="Google" id="ProtNLM"/>
    </source>
</evidence>
<name>A0A286JZV2_PSESF</name>
<proteinExistence type="predicted"/>
<sequence>MHLEICKMNNLASLSLALCFAFVTSFASADGRNDPVYGEMIRANEKSMEKYAQSKGKGQPEVIHYQYGFKADIAKVLGTTSAKGSRLAFGNCGVMPAQMNYEDSNGNIKILEYVMLPNNCTNAH</sequence>
<protein>
    <recommendedName>
        <fullName evidence="3">DUF2790 domain-containing protein</fullName>
    </recommendedName>
</protein>
<keyword evidence="1" id="KW-0732">Signal</keyword>
<dbReference type="RefSeq" id="WP_420704828.1">
    <property type="nucleotide sequence ID" value="NZ_KU950310.1"/>
</dbReference>
<dbReference type="Pfam" id="PF10976">
    <property type="entry name" value="DUF2790"/>
    <property type="match status" value="1"/>
</dbReference>
<reference evidence="2" key="1">
    <citation type="submission" date="2016-03" db="EMBL/GenBank/DDBJ databases">
        <title>The evolution of Pseudomonas syringe pv. actinidiae in New Zealand.</title>
        <authorList>
            <person name="Butler M.I."/>
            <person name="Taiaroa G."/>
            <person name="Stockwell P."/>
            <person name="Lamont I."/>
            <person name="Poulter R."/>
        </authorList>
    </citation>
    <scope>NUCLEOTIDE SEQUENCE</scope>
    <source>
        <strain evidence="2">SR198</strain>
        <plasmid evidence="2">pMG2_SR198</plasmid>
    </source>
</reference>
<dbReference type="AlphaFoldDB" id="A0A286JZV2"/>
<feature type="signal peptide" evidence="1">
    <location>
        <begin position="1"/>
        <end position="29"/>
    </location>
</feature>
<dbReference type="Gene3D" id="2.30.140.50">
    <property type="entry name" value="Protein of unknown function DUF2790"/>
    <property type="match status" value="1"/>
</dbReference>